<feature type="region of interest" description="Disordered" evidence="1">
    <location>
        <begin position="1"/>
        <end position="23"/>
    </location>
</feature>
<evidence type="ECO:0000313" key="2">
    <source>
        <dbReference type="EMBL" id="SKA83391.1"/>
    </source>
</evidence>
<organism evidence="2 3">
    <name type="scientific">Paucidesulfovibrio gracilis DSM 16080</name>
    <dbReference type="NCBI Taxonomy" id="1121449"/>
    <lineage>
        <taxon>Bacteria</taxon>
        <taxon>Pseudomonadati</taxon>
        <taxon>Thermodesulfobacteriota</taxon>
        <taxon>Desulfovibrionia</taxon>
        <taxon>Desulfovibrionales</taxon>
        <taxon>Desulfovibrionaceae</taxon>
        <taxon>Paucidesulfovibrio</taxon>
    </lineage>
</organism>
<dbReference type="EMBL" id="FUYC01000006">
    <property type="protein sequence ID" value="SKA83391.1"/>
    <property type="molecule type" value="Genomic_DNA"/>
</dbReference>
<dbReference type="AlphaFoldDB" id="A0A1T4X3E7"/>
<proteinExistence type="predicted"/>
<evidence type="ECO:0000256" key="1">
    <source>
        <dbReference type="SAM" id="MobiDB-lite"/>
    </source>
</evidence>
<dbReference type="OrthoDB" id="5472089at2"/>
<evidence type="ECO:0000313" key="3">
    <source>
        <dbReference type="Proteomes" id="UP000190027"/>
    </source>
</evidence>
<name>A0A1T4X3E7_9BACT</name>
<dbReference type="Proteomes" id="UP000190027">
    <property type="component" value="Unassembled WGS sequence"/>
</dbReference>
<keyword evidence="3" id="KW-1185">Reference proteome</keyword>
<feature type="compositionally biased region" description="Polar residues" evidence="1">
    <location>
        <begin position="1"/>
        <end position="20"/>
    </location>
</feature>
<dbReference type="RefSeq" id="WP_078717202.1">
    <property type="nucleotide sequence ID" value="NZ_FUYC01000006.1"/>
</dbReference>
<sequence>MELNSVSTPVPQTPTNSDRSGQADMMKDIRKARLQRQVMADPSLASKLVSVEATATYNASGNLVQAVGGNLGDV</sequence>
<accession>A0A1T4X3E7</accession>
<protein>
    <submittedName>
        <fullName evidence="2">Uncharacterized protein</fullName>
    </submittedName>
</protein>
<gene>
    <name evidence="2" type="ORF">SAMN02745704_01635</name>
</gene>
<reference evidence="2 3" key="1">
    <citation type="submission" date="2017-02" db="EMBL/GenBank/DDBJ databases">
        <authorList>
            <person name="Peterson S.W."/>
        </authorList>
    </citation>
    <scope>NUCLEOTIDE SEQUENCE [LARGE SCALE GENOMIC DNA]</scope>
    <source>
        <strain evidence="2 3">DSM 16080</strain>
    </source>
</reference>